<protein>
    <submittedName>
        <fullName evidence="2">Uncharacterized protein</fullName>
    </submittedName>
</protein>
<feature type="region of interest" description="Disordered" evidence="1">
    <location>
        <begin position="1"/>
        <end position="46"/>
    </location>
</feature>
<dbReference type="EMBL" id="CADCTW010000090">
    <property type="protein sequence ID" value="CAA9319933.1"/>
    <property type="molecule type" value="Genomic_DNA"/>
</dbReference>
<reference evidence="2" key="1">
    <citation type="submission" date="2020-02" db="EMBL/GenBank/DDBJ databases">
        <authorList>
            <person name="Meier V. D."/>
        </authorList>
    </citation>
    <scope>NUCLEOTIDE SEQUENCE</scope>
    <source>
        <strain evidence="2">AVDCRST_MAG68</strain>
    </source>
</reference>
<evidence type="ECO:0000256" key="1">
    <source>
        <dbReference type="SAM" id="MobiDB-lite"/>
    </source>
</evidence>
<proteinExistence type="predicted"/>
<feature type="region of interest" description="Disordered" evidence="1">
    <location>
        <begin position="103"/>
        <end position="141"/>
    </location>
</feature>
<sequence length="141" mass="15107">APGRRKETATSHRDTETQRSRSERFAGTCTRRLPGASRGVRAGGVGRAHLPRAQAALRDVRQRAHAPRRRARRAVVRGARGRAADAGASRAGQVLRAALRGGEGVDRNLPGCGGRRRAALPGRPILLHPRPQEAPGARRGM</sequence>
<dbReference type="AlphaFoldDB" id="A0A6J4L2V7"/>
<feature type="compositionally biased region" description="Basic and acidic residues" evidence="1">
    <location>
        <begin position="1"/>
        <end position="24"/>
    </location>
</feature>
<evidence type="ECO:0000313" key="2">
    <source>
        <dbReference type="EMBL" id="CAA9319933.1"/>
    </source>
</evidence>
<accession>A0A6J4L2V7</accession>
<organism evidence="2">
    <name type="scientific">uncultured Gemmatimonadota bacterium</name>
    <dbReference type="NCBI Taxonomy" id="203437"/>
    <lineage>
        <taxon>Bacteria</taxon>
        <taxon>Pseudomonadati</taxon>
        <taxon>Gemmatimonadota</taxon>
        <taxon>environmental samples</taxon>
    </lineage>
</organism>
<name>A0A6J4L2V7_9BACT</name>
<feature type="compositionally biased region" description="Basic residues" evidence="1">
    <location>
        <begin position="63"/>
        <end position="75"/>
    </location>
</feature>
<gene>
    <name evidence="2" type="ORF">AVDCRST_MAG68-1899</name>
</gene>
<feature type="region of interest" description="Disordered" evidence="1">
    <location>
        <begin position="58"/>
        <end position="91"/>
    </location>
</feature>
<feature type="non-terminal residue" evidence="2">
    <location>
        <position position="141"/>
    </location>
</feature>
<feature type="non-terminal residue" evidence="2">
    <location>
        <position position="1"/>
    </location>
</feature>